<feature type="region of interest" description="Disordered" evidence="2">
    <location>
        <begin position="762"/>
        <end position="796"/>
    </location>
</feature>
<name>A0A1W0WXP9_HYPEX</name>
<evidence type="ECO:0000256" key="2">
    <source>
        <dbReference type="SAM" id="MobiDB-lite"/>
    </source>
</evidence>
<dbReference type="AlphaFoldDB" id="A0A1W0WXP9"/>
<feature type="region of interest" description="Disordered" evidence="2">
    <location>
        <begin position="691"/>
        <end position="715"/>
    </location>
</feature>
<evidence type="ECO:0000256" key="1">
    <source>
        <dbReference type="ARBA" id="ARBA00006616"/>
    </source>
</evidence>
<dbReference type="GO" id="GO:1990380">
    <property type="term" value="F:K48-linked deubiquitinase activity"/>
    <property type="evidence" value="ECO:0007669"/>
    <property type="project" value="InterPro"/>
</dbReference>
<organism evidence="4 5">
    <name type="scientific">Hypsibius exemplaris</name>
    <name type="common">Freshwater tardigrade</name>
    <dbReference type="NCBI Taxonomy" id="2072580"/>
    <lineage>
        <taxon>Eukaryota</taxon>
        <taxon>Metazoa</taxon>
        <taxon>Ecdysozoa</taxon>
        <taxon>Tardigrada</taxon>
        <taxon>Eutardigrada</taxon>
        <taxon>Parachela</taxon>
        <taxon>Hypsibioidea</taxon>
        <taxon>Hypsibiidae</taxon>
        <taxon>Hypsibius</taxon>
    </lineage>
</organism>
<gene>
    <name evidence="4" type="ORF">BV898_05993</name>
</gene>
<evidence type="ECO:0000259" key="3">
    <source>
        <dbReference type="Pfam" id="PF04424"/>
    </source>
</evidence>
<feature type="region of interest" description="Disordered" evidence="2">
    <location>
        <begin position="227"/>
        <end position="282"/>
    </location>
</feature>
<dbReference type="Proteomes" id="UP000192578">
    <property type="component" value="Unassembled WGS sequence"/>
</dbReference>
<feature type="domain" description="MINDY deubiquitinase" evidence="3">
    <location>
        <begin position="331"/>
        <end position="580"/>
    </location>
</feature>
<feature type="compositionally biased region" description="Polar residues" evidence="2">
    <location>
        <begin position="264"/>
        <end position="278"/>
    </location>
</feature>
<proteinExistence type="inferred from homology"/>
<feature type="compositionally biased region" description="Polar residues" evidence="2">
    <location>
        <begin position="237"/>
        <end position="247"/>
    </location>
</feature>
<dbReference type="PANTHER" id="PTHR18063">
    <property type="entry name" value="NF-E2 INDUCIBLE PROTEIN"/>
    <property type="match status" value="1"/>
</dbReference>
<feature type="region of interest" description="Disordered" evidence="2">
    <location>
        <begin position="655"/>
        <end position="677"/>
    </location>
</feature>
<feature type="compositionally biased region" description="Low complexity" evidence="2">
    <location>
        <begin position="777"/>
        <end position="792"/>
    </location>
</feature>
<dbReference type="InterPro" id="IPR007518">
    <property type="entry name" value="MINDY"/>
</dbReference>
<dbReference type="GO" id="GO:0004843">
    <property type="term" value="F:cysteine-type deubiquitinase activity"/>
    <property type="evidence" value="ECO:0007669"/>
    <property type="project" value="InterPro"/>
</dbReference>
<comment type="caution">
    <text evidence="4">The sequence shown here is derived from an EMBL/GenBank/DDBJ whole genome shotgun (WGS) entry which is preliminary data.</text>
</comment>
<dbReference type="GO" id="GO:0071108">
    <property type="term" value="P:protein K48-linked deubiquitination"/>
    <property type="evidence" value="ECO:0007669"/>
    <property type="project" value="TreeGrafter"/>
</dbReference>
<feature type="compositionally biased region" description="Basic and acidic residues" evidence="2">
    <location>
        <begin position="67"/>
        <end position="78"/>
    </location>
</feature>
<feature type="region of interest" description="Disordered" evidence="2">
    <location>
        <begin position="179"/>
        <end position="202"/>
    </location>
</feature>
<sequence>MEDRAGISSSPPPFAASHAFCDSQVTKVEYLTAVRTGGDPVEHRVFDIKIEMEEEEEEEVENVENAKNVKDVSHEVPKTARTPCPGGNPYTSTTNLEGADNSDGENRCVRDISANTSRELMLSSTEGKIFSAPQQSTRIPVAAAFVDVRPTDFDREYDSTQDNVRLNDSSEMIWSKLEESSPEGKISTTHQQSARTSSPTTFTHMGSTISDSGEKFKQEITGLDGCSGKTSWEIDESSTGGKMSTASLEAPSIPVPPAFRDTPPINSINSRTSDSAALTKSEERLSESAGLVSESKSWKDMRDHCMNFPSEFLERSSATTAGADQSPEASIYQIKWISFRGSSVPVVTQNHNGPCPLIALVNVLLLTKRMTLQNSIEYQSGENLLSQIAMMILESVPEKATEDIVRNYEQNVQDAMAILSKLQTGIDINVKFVGPRQYEFTQETLLFDLLRVPLVHGWIPDANDPSREVVEKHGSYNGIVEFVINGKTSEETIESALLAEDWLERTQSQLTYAGLVALSDCLTSDDPCVLFRNNHFSTIVKHDGQIFVLVTDEGYATERSCVWEQMSNIEGDTDFCDDRFCRRVLCKAPMTPPKDVLMTAAEQEELDRALALSLMQVQDSALKLSVEMERQEVKDAGWEAMELSDYEIARALQTANSQPHIHSESRLADGGPDHHYRNSLQAWDAQSHLPSDARFQNGHPLPPRPNFGRGTGLPNVVASSQSAYQLKSSPPTEAVSCTTRTALHREALPNPYERPFESDYAISSRQQQEDLPISTNPVSQSPRPRLSPPSGSTKKADKPLCQLFLRRCKLLLLVYSPAQEKVSLQKKQHERPADWQACEADLQCTHFVVIPNNGGRVLFHGERWSAKEMVCDIDYAACGMVA</sequence>
<dbReference type="GO" id="GO:0005829">
    <property type="term" value="C:cytosol"/>
    <property type="evidence" value="ECO:0007669"/>
    <property type="project" value="TreeGrafter"/>
</dbReference>
<dbReference type="GO" id="GO:0071944">
    <property type="term" value="C:cell periphery"/>
    <property type="evidence" value="ECO:0007669"/>
    <property type="project" value="TreeGrafter"/>
</dbReference>
<dbReference type="GO" id="GO:0016807">
    <property type="term" value="F:cysteine-type carboxypeptidase activity"/>
    <property type="evidence" value="ECO:0007669"/>
    <property type="project" value="TreeGrafter"/>
</dbReference>
<keyword evidence="5" id="KW-1185">Reference proteome</keyword>
<dbReference type="PANTHER" id="PTHR18063:SF6">
    <property type="entry name" value="UBIQUITIN CARBOXYL-TERMINAL HYDROLASE"/>
    <property type="match status" value="1"/>
</dbReference>
<dbReference type="Pfam" id="PF04424">
    <property type="entry name" value="MINDY_DUB"/>
    <property type="match status" value="1"/>
</dbReference>
<feature type="region of interest" description="Disordered" evidence="2">
    <location>
        <begin position="54"/>
        <end position="107"/>
    </location>
</feature>
<accession>A0A1W0WXP9</accession>
<dbReference type="OrthoDB" id="10261212at2759"/>
<evidence type="ECO:0000313" key="5">
    <source>
        <dbReference type="Proteomes" id="UP000192578"/>
    </source>
</evidence>
<protein>
    <submittedName>
        <fullName evidence="4">Protein FAM63A</fullName>
    </submittedName>
</protein>
<evidence type="ECO:0000313" key="4">
    <source>
        <dbReference type="EMBL" id="OQV19989.1"/>
    </source>
</evidence>
<feature type="compositionally biased region" description="Basic and acidic residues" evidence="2">
    <location>
        <begin position="661"/>
        <end position="676"/>
    </location>
</feature>
<feature type="compositionally biased region" description="Polar residues" evidence="2">
    <location>
        <begin position="186"/>
        <end position="202"/>
    </location>
</feature>
<dbReference type="InterPro" id="IPR033979">
    <property type="entry name" value="MINDY_domain"/>
</dbReference>
<comment type="similarity">
    <text evidence="1">Belongs to the MINDY deubiquitinase family. FAM63 subfamily.</text>
</comment>
<dbReference type="EMBL" id="MTYJ01000034">
    <property type="protein sequence ID" value="OQV19989.1"/>
    <property type="molecule type" value="Genomic_DNA"/>
</dbReference>
<reference evidence="5" key="1">
    <citation type="submission" date="2017-01" db="EMBL/GenBank/DDBJ databases">
        <title>Comparative genomics of anhydrobiosis in the tardigrade Hypsibius dujardini.</title>
        <authorList>
            <person name="Yoshida Y."/>
            <person name="Koutsovoulos G."/>
            <person name="Laetsch D."/>
            <person name="Stevens L."/>
            <person name="Kumar S."/>
            <person name="Horikawa D."/>
            <person name="Ishino K."/>
            <person name="Komine S."/>
            <person name="Tomita M."/>
            <person name="Blaxter M."/>
            <person name="Arakawa K."/>
        </authorList>
    </citation>
    <scope>NUCLEOTIDE SEQUENCE [LARGE SCALE GENOMIC DNA]</scope>
    <source>
        <strain evidence="5">Z151</strain>
    </source>
</reference>